<keyword evidence="7" id="KW-0675">Receptor</keyword>
<reference evidence="8" key="1">
    <citation type="submission" date="2017-01" db="EMBL/GenBank/DDBJ databases">
        <authorList>
            <person name="Varghese N."/>
            <person name="Submissions S."/>
        </authorList>
    </citation>
    <scope>NUCLEOTIDE SEQUENCE [LARGE SCALE GENOMIC DNA]</scope>
    <source>
        <strain evidence="8">DSM 21054</strain>
    </source>
</reference>
<keyword evidence="3" id="KW-0998">Cell outer membrane</keyword>
<dbReference type="GO" id="GO:0009279">
    <property type="term" value="C:cell outer membrane"/>
    <property type="evidence" value="ECO:0007669"/>
    <property type="project" value="UniProtKB-SubCell"/>
</dbReference>
<dbReference type="InterPro" id="IPR000531">
    <property type="entry name" value="Beta-barrel_TonB"/>
</dbReference>
<comment type="subcellular location">
    <subcellularLocation>
        <location evidence="1 4">Cell outer membrane</location>
    </subcellularLocation>
</comment>
<evidence type="ECO:0000256" key="2">
    <source>
        <dbReference type="ARBA" id="ARBA00023136"/>
    </source>
</evidence>
<gene>
    <name evidence="7" type="ORF">SAMN05421788_108197</name>
</gene>
<proteinExistence type="inferred from homology"/>
<dbReference type="Gene3D" id="2.170.130.10">
    <property type="entry name" value="TonB-dependent receptor, plug domain"/>
    <property type="match status" value="1"/>
</dbReference>
<evidence type="ECO:0000259" key="5">
    <source>
        <dbReference type="Pfam" id="PF00593"/>
    </source>
</evidence>
<evidence type="ECO:0000256" key="4">
    <source>
        <dbReference type="RuleBase" id="RU003357"/>
    </source>
</evidence>
<dbReference type="Pfam" id="PF13620">
    <property type="entry name" value="CarboxypepD_reg"/>
    <property type="match status" value="1"/>
</dbReference>
<name>A0A173MDR1_9BACT</name>
<accession>A0A173MDR1</accession>
<keyword evidence="4" id="KW-0798">TonB box</keyword>
<dbReference type="Gene3D" id="2.60.40.1120">
    <property type="entry name" value="Carboxypeptidase-like, regulatory domain"/>
    <property type="match status" value="1"/>
</dbReference>
<dbReference type="Proteomes" id="UP000186917">
    <property type="component" value="Unassembled WGS sequence"/>
</dbReference>
<protein>
    <submittedName>
        <fullName evidence="7">TonB-dependent receptor</fullName>
    </submittedName>
</protein>
<dbReference type="Pfam" id="PF00593">
    <property type="entry name" value="TonB_dep_Rec_b-barrel"/>
    <property type="match status" value="1"/>
</dbReference>
<dbReference type="AlphaFoldDB" id="A0A173MDR1"/>
<comment type="similarity">
    <text evidence="4">Belongs to the TonB-dependent receptor family.</text>
</comment>
<dbReference type="OrthoDB" id="9768470at2"/>
<dbReference type="InterPro" id="IPR012910">
    <property type="entry name" value="Plug_dom"/>
</dbReference>
<dbReference type="InterPro" id="IPR036942">
    <property type="entry name" value="Beta-barrel_TonB_sf"/>
</dbReference>
<evidence type="ECO:0000256" key="1">
    <source>
        <dbReference type="ARBA" id="ARBA00004442"/>
    </source>
</evidence>
<dbReference type="PANTHER" id="PTHR40980">
    <property type="entry name" value="PLUG DOMAIN-CONTAINING PROTEIN"/>
    <property type="match status" value="1"/>
</dbReference>
<feature type="domain" description="TonB-dependent receptor plug" evidence="6">
    <location>
        <begin position="234"/>
        <end position="322"/>
    </location>
</feature>
<keyword evidence="8" id="KW-1185">Reference proteome</keyword>
<keyword evidence="2 4" id="KW-0472">Membrane</keyword>
<dbReference type="Gene3D" id="2.40.170.20">
    <property type="entry name" value="TonB-dependent receptor, beta-barrel domain"/>
    <property type="match status" value="1"/>
</dbReference>
<evidence type="ECO:0000313" key="8">
    <source>
        <dbReference type="Proteomes" id="UP000186917"/>
    </source>
</evidence>
<dbReference type="RefSeq" id="WP_076381216.1">
    <property type="nucleotide sequence ID" value="NZ_AP017422.1"/>
</dbReference>
<feature type="domain" description="TonB-dependent receptor-like beta-barrel" evidence="5">
    <location>
        <begin position="579"/>
        <end position="996"/>
    </location>
</feature>
<dbReference type="KEGG" id="fln:FLA_1668"/>
<dbReference type="EMBL" id="FTOR01000008">
    <property type="protein sequence ID" value="SIT29018.1"/>
    <property type="molecule type" value="Genomic_DNA"/>
</dbReference>
<dbReference type="PANTHER" id="PTHR40980:SF5">
    <property type="entry name" value="TONB-DEPENDENT RECEPTOR"/>
    <property type="match status" value="1"/>
</dbReference>
<sequence length="1056" mass="117226">MAAFQRGFSSARAFVLLCLGVCMLTGVKKGWAQETLSSLKDKVSISIKNANAAIVLQSLQQQTSYTFSFDNTAMQSVHIDSVHVKTGTLGSVLKQLHDKAGLQFSVMPNKNIGVQKGKAPLKEIRITGQIIDQKSGLPVVGATVVIGKVHQTSDVEGKYSILLTPGTYTAEVSFVGYQGKKITDIVVGQEEIASMDVILVPETGTLSGVMVSAGMRRETVAALYVKQKNNVAISDGISAEQIRATSDNNAGQVLKRVSGVVVQNDKFVTIRGVSERYNNVLINGAMLPSTEPNRRNFSFDIVPSSMIDNIVINKTATPDMPSEFSGGFVQINTKDVPAKNFLSITVGSGFNGASVGRQMKDHKRYGGDYLTLKGSERNWFGTVLDRNKYAEAVVAGDKSYMAEVGSKIANRWGYYQYPYTPVQNYQIGGGMLFKFKNSNSLGFTGGATYRNEQSVETGEKANVANYAFQTERYRFTTTVGALFNTAFKTQHHKIAFKNLYNRKFNSQFDYDEGHNYDGGQELRNTVSNILITDIVQNRVEGEHVIGKNAIRIDWFADRNVLHRDQPDTRYIRGVLSKDGFGTPYYLYNFSEITIPWGALYASALKETRKNTGVNVAVPFTIAHNAQQIKAGFAYSARDAVYNGSAFRVLDAVDGGVERYRGLAYNKIATQEGFANGFLYYKSTYVTSGSSTGDGYTGKQNLNAYYLMGDFRLMQQLRVTGGMRYEKNDVTVNTLYQLVSAKDSASGGALPSEKKWLPSVNLIYNVSPKMNIRASYGETLARPDFVERSPFVYYDFTEQLYVNGSQGLKTTSVKNYDVRFEYYATGNEVASVSFFYKKFLNPVERFFYIGVPSSAVAYNNLDAATVKGIELDFRKGLYFIGDNAFWKNLYITGNYSYLSGKIEASSDVKDSVTGEIKKVKVVSNRPVQGLSPYVVNLGLNYVSKNVGFNISYNRFGRRIVYGGTDEALVQYEVPRDVLDLQLSFQLIRQKLELRLNASDILNQSYIIYCNAQRNVESGGLNSLNADPKGLAYNPEYDFINYKVKKGANYSFVITYKF</sequence>
<organism evidence="7 8">
    <name type="scientific">Filimonas lacunae</name>
    <dbReference type="NCBI Taxonomy" id="477680"/>
    <lineage>
        <taxon>Bacteria</taxon>
        <taxon>Pseudomonadati</taxon>
        <taxon>Bacteroidota</taxon>
        <taxon>Chitinophagia</taxon>
        <taxon>Chitinophagales</taxon>
        <taxon>Chitinophagaceae</taxon>
        <taxon>Filimonas</taxon>
    </lineage>
</organism>
<dbReference type="STRING" id="477680.SAMN05421788_108197"/>
<dbReference type="InterPro" id="IPR008969">
    <property type="entry name" value="CarboxyPept-like_regulatory"/>
</dbReference>
<dbReference type="SUPFAM" id="SSF56935">
    <property type="entry name" value="Porins"/>
    <property type="match status" value="1"/>
</dbReference>
<dbReference type="Pfam" id="PF07715">
    <property type="entry name" value="Plug"/>
    <property type="match status" value="1"/>
</dbReference>
<evidence type="ECO:0000313" key="7">
    <source>
        <dbReference type="EMBL" id="SIT29018.1"/>
    </source>
</evidence>
<evidence type="ECO:0000259" key="6">
    <source>
        <dbReference type="Pfam" id="PF07715"/>
    </source>
</evidence>
<dbReference type="InterPro" id="IPR037066">
    <property type="entry name" value="Plug_dom_sf"/>
</dbReference>
<dbReference type="SUPFAM" id="SSF49464">
    <property type="entry name" value="Carboxypeptidase regulatory domain-like"/>
    <property type="match status" value="1"/>
</dbReference>
<evidence type="ECO:0000256" key="3">
    <source>
        <dbReference type="ARBA" id="ARBA00023237"/>
    </source>
</evidence>